<gene>
    <name evidence="1" type="ORF">DMH04_40400</name>
</gene>
<name>A0A428YVM6_KIBAR</name>
<sequence>MNDFDFFIGSWNVVNRRLRTLFAGSDEWETFPGTTTCRPIFNGGGNTEEIVFPTLGSRGFTLRLFDLERKEWSIYWANSRTGVLFPPVVGTFTDGRGDFYGDDTHDGEPIKAHFIWSDITPTSARWEQEFSADGGKTWESNWVMEFTRA</sequence>
<dbReference type="Proteomes" id="UP000287547">
    <property type="component" value="Unassembled WGS sequence"/>
</dbReference>
<reference evidence="1 2" key="1">
    <citation type="submission" date="2018-05" db="EMBL/GenBank/DDBJ databases">
        <title>Evolution of GPA BGCs.</title>
        <authorList>
            <person name="Waglechner N."/>
            <person name="Wright G.D."/>
        </authorList>
    </citation>
    <scope>NUCLEOTIDE SEQUENCE [LARGE SCALE GENOMIC DNA]</scope>
    <source>
        <strain evidence="1 2">A82846</strain>
    </source>
</reference>
<accession>A0A428YVM6</accession>
<evidence type="ECO:0000313" key="1">
    <source>
        <dbReference type="EMBL" id="RSM73827.1"/>
    </source>
</evidence>
<evidence type="ECO:0000313" key="2">
    <source>
        <dbReference type="Proteomes" id="UP000287547"/>
    </source>
</evidence>
<dbReference type="OrthoDB" id="9814791at2"/>
<dbReference type="AlphaFoldDB" id="A0A428YVM6"/>
<protein>
    <recommendedName>
        <fullName evidence="3">DUF1579 domain-containing protein</fullName>
    </recommendedName>
</protein>
<dbReference type="RefSeq" id="WP_037264867.1">
    <property type="nucleotide sequence ID" value="NZ_QHKI01000053.1"/>
</dbReference>
<dbReference type="EMBL" id="QHKI01000053">
    <property type="protein sequence ID" value="RSM73827.1"/>
    <property type="molecule type" value="Genomic_DNA"/>
</dbReference>
<evidence type="ECO:0008006" key="3">
    <source>
        <dbReference type="Google" id="ProtNLM"/>
    </source>
</evidence>
<organism evidence="1 2">
    <name type="scientific">Kibdelosporangium aridum</name>
    <dbReference type="NCBI Taxonomy" id="2030"/>
    <lineage>
        <taxon>Bacteria</taxon>
        <taxon>Bacillati</taxon>
        <taxon>Actinomycetota</taxon>
        <taxon>Actinomycetes</taxon>
        <taxon>Pseudonocardiales</taxon>
        <taxon>Pseudonocardiaceae</taxon>
        <taxon>Kibdelosporangium</taxon>
    </lineage>
</organism>
<proteinExistence type="predicted"/>
<comment type="caution">
    <text evidence="1">The sequence shown here is derived from an EMBL/GenBank/DDBJ whole genome shotgun (WGS) entry which is preliminary data.</text>
</comment>